<dbReference type="InterPro" id="IPR014721">
    <property type="entry name" value="Ribsml_uS5_D2-typ_fold_subgr"/>
</dbReference>
<dbReference type="SUPFAM" id="SSF54211">
    <property type="entry name" value="Ribosomal protein S5 domain 2-like"/>
    <property type="match status" value="1"/>
</dbReference>
<dbReference type="PANTHER" id="PTHR43718">
    <property type="entry name" value="LON PROTEASE"/>
    <property type="match status" value="1"/>
</dbReference>
<dbReference type="Pfam" id="PF22667">
    <property type="entry name" value="Lon_lid"/>
    <property type="match status" value="1"/>
</dbReference>
<evidence type="ECO:0000256" key="7">
    <source>
        <dbReference type="ARBA" id="ARBA00066743"/>
    </source>
</evidence>
<protein>
    <recommendedName>
        <fullName evidence="7 8">endopeptidase La</fullName>
        <ecNumber evidence="7 8">3.4.21.53</ecNumber>
    </recommendedName>
</protein>
<dbReference type="FunFam" id="3.40.50.300:FF:000021">
    <property type="entry name" value="Lon protease homolog"/>
    <property type="match status" value="1"/>
</dbReference>
<dbReference type="Gene3D" id="1.10.8.60">
    <property type="match status" value="1"/>
</dbReference>
<dbReference type="GO" id="GO:0005524">
    <property type="term" value="F:ATP binding"/>
    <property type="evidence" value="ECO:0007669"/>
    <property type="project" value="UniProtKB-KW"/>
</dbReference>
<evidence type="ECO:0000256" key="8">
    <source>
        <dbReference type="PROSITE-ProRule" id="PRU01122"/>
    </source>
</evidence>
<reference evidence="10 11" key="1">
    <citation type="submission" date="2020-07" db="EMBL/GenBank/DDBJ databases">
        <title>Huge and variable diversity of episymbiotic CPR bacteria and DPANN archaea in groundwater ecosystems.</title>
        <authorList>
            <person name="He C.Y."/>
            <person name="Keren R."/>
            <person name="Whittaker M."/>
            <person name="Farag I.F."/>
            <person name="Doudna J."/>
            <person name="Cate J.H.D."/>
            <person name="Banfield J.F."/>
        </authorList>
    </citation>
    <scope>NUCLEOTIDE SEQUENCE [LARGE SCALE GENOMIC DNA]</scope>
    <source>
        <strain evidence="10">NC_groundwater_70_Ag_B-0.1um_54_66</strain>
    </source>
</reference>
<keyword evidence="3 8" id="KW-0378">Hydrolase</keyword>
<evidence type="ECO:0000256" key="3">
    <source>
        <dbReference type="ARBA" id="ARBA00022801"/>
    </source>
</evidence>
<dbReference type="Proteomes" id="UP000595362">
    <property type="component" value="Chromosome"/>
</dbReference>
<evidence type="ECO:0000256" key="2">
    <source>
        <dbReference type="ARBA" id="ARBA00022741"/>
    </source>
</evidence>
<evidence type="ECO:0000259" key="9">
    <source>
        <dbReference type="PROSITE" id="PS51786"/>
    </source>
</evidence>
<dbReference type="GO" id="GO:0004176">
    <property type="term" value="F:ATP-dependent peptidase activity"/>
    <property type="evidence" value="ECO:0007669"/>
    <property type="project" value="UniProtKB-UniRule"/>
</dbReference>
<name>A0A7T5R272_9BACT</name>
<evidence type="ECO:0000256" key="5">
    <source>
        <dbReference type="ARBA" id="ARBA00022840"/>
    </source>
</evidence>
<keyword evidence="1 8" id="KW-0645">Protease</keyword>
<dbReference type="Gene3D" id="3.30.230.10">
    <property type="match status" value="1"/>
</dbReference>
<dbReference type="Gene3D" id="3.40.50.300">
    <property type="entry name" value="P-loop containing nucleotide triphosphate hydrolases"/>
    <property type="match status" value="1"/>
</dbReference>
<dbReference type="InterPro" id="IPR003959">
    <property type="entry name" value="ATPase_AAA_core"/>
</dbReference>
<keyword evidence="2" id="KW-0547">Nucleotide-binding</keyword>
<evidence type="ECO:0000256" key="6">
    <source>
        <dbReference type="ARBA" id="ARBA00050665"/>
    </source>
</evidence>
<keyword evidence="4 8" id="KW-0720">Serine protease</keyword>
<feature type="active site" evidence="8">
    <location>
        <position position="632"/>
    </location>
</feature>
<dbReference type="GO" id="GO:0016887">
    <property type="term" value="F:ATP hydrolysis activity"/>
    <property type="evidence" value="ECO:0007669"/>
    <property type="project" value="InterPro"/>
</dbReference>
<dbReference type="EC" id="3.4.21.53" evidence="7 8"/>
<dbReference type="Pfam" id="PF00004">
    <property type="entry name" value="AAA"/>
    <property type="match status" value="1"/>
</dbReference>
<accession>A0A7T5R272</accession>
<evidence type="ECO:0000313" key="11">
    <source>
        <dbReference type="Proteomes" id="UP000595362"/>
    </source>
</evidence>
<dbReference type="InterPro" id="IPR003593">
    <property type="entry name" value="AAA+_ATPase"/>
</dbReference>
<dbReference type="InterPro" id="IPR027417">
    <property type="entry name" value="P-loop_NTPase"/>
</dbReference>
<dbReference type="SMART" id="SM00382">
    <property type="entry name" value="AAA"/>
    <property type="match status" value="1"/>
</dbReference>
<evidence type="ECO:0000256" key="4">
    <source>
        <dbReference type="ARBA" id="ARBA00022825"/>
    </source>
</evidence>
<comment type="similarity">
    <text evidence="8">Belongs to the peptidase S16 family.</text>
</comment>
<proteinExistence type="inferred from homology"/>
<feature type="domain" description="Lon proteolytic" evidence="9">
    <location>
        <begin position="547"/>
        <end position="726"/>
    </location>
</feature>
<feature type="active site" evidence="8">
    <location>
        <position position="675"/>
    </location>
</feature>
<sequence length="751" mass="83398">MASHQKPKNRFEKDFGIALRSFVSAIRAAEHSEDFRNAFILQAEERRNGRDFHEIAMDTLIDSYVQVTYPLKPERVPLAPYRQLLEARDKRSASFQDARRHLDYKRAEHIDNLGLSYAPEFVTIFGDHPRFEVKRVMEAWAKAVECMGVCLISDRAQQVQARAQKHKARFVSLFERNYEQKTVGKLEGELSLKKDAARGPYESDDLNYLMNEAEGRNLPPAILRRFERDLTRLDKMKEGNSSYDSIIEPLYTMLDLPWDEMSPLEESITKAEQALDENHYGMDQIKRVIIEHVAVQQRTRSNKGRILCLNGEPGVGKTSIGHAIAEATGREFVRISLGGVRDETEIRGHRSTYVNAQPGRLVKALIEAGTSNPLILLDEIDKIGAGNGKDSGIEAAMLEVLDPEQNKAFRDTFLAEEVDLSNALFVCTSNNARNIMPALRDRMDLVNLPGYTQEEKFNIAGKYLVPKQMKAAALSRKDIDIKDSALRALVTDYVRDAGVRNLERMIEKICRKAVHELQAGKSDFVTVTADNVADYIDSDPRRKPILKDEVGVVRGLAVQGSTGCMLTMEALKIPSRNFAIETTGEMGQTMAESIKVVKTLLEAKAKDYKIENLDKARLHINAADDGPKTGPSAGAAFFTVALSALTDKPIRGDLAMTGKISLRGHIQAIGGVREKLEGALQAGIKTVLIPQENLDDLARVSAEIKSRLEVIPVSHIDEVIKIAFNEAKPALPATAKALAAPGERQPAPAAP</sequence>
<dbReference type="InterPro" id="IPR027065">
    <property type="entry name" value="Lon_Prtase"/>
</dbReference>
<dbReference type="EMBL" id="CP066681">
    <property type="protein sequence ID" value="QQG36120.1"/>
    <property type="molecule type" value="Genomic_DNA"/>
</dbReference>
<dbReference type="PANTHER" id="PTHR43718:SF2">
    <property type="entry name" value="LON PROTEASE HOMOLOG, MITOCHONDRIAL"/>
    <property type="match status" value="1"/>
</dbReference>
<evidence type="ECO:0000256" key="1">
    <source>
        <dbReference type="ARBA" id="ARBA00022670"/>
    </source>
</evidence>
<evidence type="ECO:0000313" key="10">
    <source>
        <dbReference type="EMBL" id="QQG36120.1"/>
    </source>
</evidence>
<dbReference type="PROSITE" id="PS51786">
    <property type="entry name" value="LON_PROTEOLYTIC"/>
    <property type="match status" value="1"/>
</dbReference>
<dbReference type="GO" id="GO:0004252">
    <property type="term" value="F:serine-type endopeptidase activity"/>
    <property type="evidence" value="ECO:0007669"/>
    <property type="project" value="UniProtKB-UniRule"/>
</dbReference>
<gene>
    <name evidence="10" type="ORF">HYS17_11625</name>
</gene>
<dbReference type="SUPFAM" id="SSF52540">
    <property type="entry name" value="P-loop containing nucleoside triphosphate hydrolases"/>
    <property type="match status" value="1"/>
</dbReference>
<dbReference type="PRINTS" id="PR00830">
    <property type="entry name" value="ENDOLAPTASE"/>
</dbReference>
<dbReference type="InterPro" id="IPR020568">
    <property type="entry name" value="Ribosomal_Su5_D2-typ_SF"/>
</dbReference>
<dbReference type="GO" id="GO:0006515">
    <property type="term" value="P:protein quality control for misfolded or incompletely synthesized proteins"/>
    <property type="evidence" value="ECO:0007669"/>
    <property type="project" value="TreeGrafter"/>
</dbReference>
<keyword evidence="5" id="KW-0067">ATP-binding</keyword>
<comment type="catalytic activity">
    <reaction evidence="6 8">
        <text>Hydrolysis of proteins in presence of ATP.</text>
        <dbReference type="EC" id="3.4.21.53"/>
    </reaction>
</comment>
<dbReference type="InterPro" id="IPR008269">
    <property type="entry name" value="Lon_proteolytic"/>
</dbReference>
<dbReference type="InterPro" id="IPR054594">
    <property type="entry name" value="Lon_lid"/>
</dbReference>
<dbReference type="AlphaFoldDB" id="A0A7T5R272"/>
<dbReference type="Pfam" id="PF05362">
    <property type="entry name" value="Lon_C"/>
    <property type="match status" value="1"/>
</dbReference>
<organism evidence="10 11">
    <name type="scientific">Micavibrio aeruginosavorus</name>
    <dbReference type="NCBI Taxonomy" id="349221"/>
    <lineage>
        <taxon>Bacteria</taxon>
        <taxon>Pseudomonadati</taxon>
        <taxon>Bdellovibrionota</taxon>
        <taxon>Bdellovibrionia</taxon>
        <taxon>Bdellovibrionales</taxon>
        <taxon>Pseudobdellovibrionaceae</taxon>
        <taxon>Micavibrio</taxon>
    </lineage>
</organism>